<accession>A0A061GW06</accession>
<organism evidence="1 2">
    <name type="scientific">Theobroma cacao</name>
    <name type="common">Cacao</name>
    <name type="synonym">Cocoa</name>
    <dbReference type="NCBI Taxonomy" id="3641"/>
    <lineage>
        <taxon>Eukaryota</taxon>
        <taxon>Viridiplantae</taxon>
        <taxon>Streptophyta</taxon>
        <taxon>Embryophyta</taxon>
        <taxon>Tracheophyta</taxon>
        <taxon>Spermatophyta</taxon>
        <taxon>Magnoliopsida</taxon>
        <taxon>eudicotyledons</taxon>
        <taxon>Gunneridae</taxon>
        <taxon>Pentapetalae</taxon>
        <taxon>rosids</taxon>
        <taxon>malvids</taxon>
        <taxon>Malvales</taxon>
        <taxon>Malvaceae</taxon>
        <taxon>Byttnerioideae</taxon>
        <taxon>Theobroma</taxon>
    </lineage>
</organism>
<keyword evidence="2" id="KW-1185">Reference proteome</keyword>
<name>A0A061GW06_THECC</name>
<dbReference type="Gramene" id="EOY31294">
    <property type="protein sequence ID" value="EOY31294"/>
    <property type="gene ID" value="TCM_038254"/>
</dbReference>
<dbReference type="AlphaFoldDB" id="A0A061GW06"/>
<sequence length="102" mass="10984">MKERKESYCVVVQEEDQTYAACSDSGEVVVDHGDVEDVDHGVDEAQTVVHTAAAALSVDDAVHVVAPGVGGVEDVAYLLALTYLALSLPFLYFDVQQTVREN</sequence>
<dbReference type="EMBL" id="CM001887">
    <property type="protein sequence ID" value="EOY31294.1"/>
    <property type="molecule type" value="Genomic_DNA"/>
</dbReference>
<proteinExistence type="predicted"/>
<dbReference type="HOGENOM" id="CLU_2282602_0_0_1"/>
<protein>
    <submittedName>
        <fullName evidence="1">Uncharacterized protein</fullName>
    </submittedName>
</protein>
<dbReference type="InParanoid" id="A0A061GW06"/>
<gene>
    <name evidence="1" type="ORF">TCM_038254</name>
</gene>
<evidence type="ECO:0000313" key="1">
    <source>
        <dbReference type="EMBL" id="EOY31294.1"/>
    </source>
</evidence>
<dbReference type="Proteomes" id="UP000026915">
    <property type="component" value="Chromosome 9"/>
</dbReference>
<reference evidence="1 2" key="1">
    <citation type="journal article" date="2013" name="Genome Biol.">
        <title>The genome sequence of the most widely cultivated cacao type and its use to identify candidate genes regulating pod color.</title>
        <authorList>
            <person name="Motamayor J.C."/>
            <person name="Mockaitis K."/>
            <person name="Schmutz J."/>
            <person name="Haiminen N."/>
            <person name="Iii D.L."/>
            <person name="Cornejo O."/>
            <person name="Findley S.D."/>
            <person name="Zheng P."/>
            <person name="Utro F."/>
            <person name="Royaert S."/>
            <person name="Saski C."/>
            <person name="Jenkins J."/>
            <person name="Podicheti R."/>
            <person name="Zhao M."/>
            <person name="Scheffler B.E."/>
            <person name="Stack J.C."/>
            <person name="Feltus F.A."/>
            <person name="Mustiga G.M."/>
            <person name="Amores F."/>
            <person name="Phillips W."/>
            <person name="Marelli J.P."/>
            <person name="May G.D."/>
            <person name="Shapiro H."/>
            <person name="Ma J."/>
            <person name="Bustamante C.D."/>
            <person name="Schnell R.J."/>
            <person name="Main D."/>
            <person name="Gilbert D."/>
            <person name="Parida L."/>
            <person name="Kuhn D.N."/>
        </authorList>
    </citation>
    <scope>NUCLEOTIDE SEQUENCE [LARGE SCALE GENOMIC DNA]</scope>
    <source>
        <strain evidence="2">cv. Matina 1-6</strain>
    </source>
</reference>
<evidence type="ECO:0000313" key="2">
    <source>
        <dbReference type="Proteomes" id="UP000026915"/>
    </source>
</evidence>